<protein>
    <submittedName>
        <fullName evidence="3">Nitroreductase</fullName>
    </submittedName>
</protein>
<keyword evidence="4" id="KW-1185">Reference proteome</keyword>
<dbReference type="EMBL" id="BONI01000053">
    <property type="protein sequence ID" value="GIG08804.1"/>
    <property type="molecule type" value="Genomic_DNA"/>
</dbReference>
<dbReference type="InterPro" id="IPR004378">
    <property type="entry name" value="F420H2_quin_Rdtase"/>
</dbReference>
<evidence type="ECO:0000256" key="1">
    <source>
        <dbReference type="ARBA" id="ARBA00008710"/>
    </source>
</evidence>
<dbReference type="NCBIfam" id="TIGR00026">
    <property type="entry name" value="hi_GC_TIGR00026"/>
    <property type="match status" value="1"/>
</dbReference>
<dbReference type="PANTHER" id="PTHR39428:SF3">
    <property type="entry name" value="DEAZAFLAVIN-DEPENDENT NITROREDUCTASE"/>
    <property type="match status" value="1"/>
</dbReference>
<sequence length="144" mass="16025">MELTGEYVPGTWDMSVKQVETYESSGGTKGTTIMGKPVVVVTMRGARSGKIRKTPLMRVEHGGSYAIVASVGGRPSNPDWYHNIVADPEVLLQDGPDRRAYTAHLATGDERRVWWDRAVEAFPTYADYQQRVTREIPVFVLDPA</sequence>
<dbReference type="AlphaFoldDB" id="A0A8J3L079"/>
<evidence type="ECO:0000256" key="2">
    <source>
        <dbReference type="ARBA" id="ARBA00049106"/>
    </source>
</evidence>
<gene>
    <name evidence="3" type="ORF">Cco03nite_55040</name>
</gene>
<name>A0A8J3L079_9ACTN</name>
<comment type="catalytic activity">
    <reaction evidence="2">
        <text>oxidized coenzyme F420-(gamma-L-Glu)(n) + a quinol + H(+) = reduced coenzyme F420-(gamma-L-Glu)(n) + a quinone</text>
        <dbReference type="Rhea" id="RHEA:39663"/>
        <dbReference type="Rhea" id="RHEA-COMP:12939"/>
        <dbReference type="Rhea" id="RHEA-COMP:14378"/>
        <dbReference type="ChEBI" id="CHEBI:15378"/>
        <dbReference type="ChEBI" id="CHEBI:24646"/>
        <dbReference type="ChEBI" id="CHEBI:132124"/>
        <dbReference type="ChEBI" id="CHEBI:133980"/>
        <dbReference type="ChEBI" id="CHEBI:139511"/>
    </reaction>
</comment>
<reference evidence="3 4" key="1">
    <citation type="submission" date="2021-01" db="EMBL/GenBank/DDBJ databases">
        <title>Whole genome shotgun sequence of Catellatospora coxensis NBRC 107359.</title>
        <authorList>
            <person name="Komaki H."/>
            <person name="Tamura T."/>
        </authorList>
    </citation>
    <scope>NUCLEOTIDE SEQUENCE [LARGE SCALE GENOMIC DNA]</scope>
    <source>
        <strain evidence="3 4">NBRC 107359</strain>
    </source>
</reference>
<dbReference type="PANTHER" id="PTHR39428">
    <property type="entry name" value="F420H(2)-DEPENDENT QUINONE REDUCTASE RV1261C"/>
    <property type="match status" value="1"/>
</dbReference>
<comment type="caution">
    <text evidence="3">The sequence shown here is derived from an EMBL/GenBank/DDBJ whole genome shotgun (WGS) entry which is preliminary data.</text>
</comment>
<comment type="similarity">
    <text evidence="1">Belongs to the F420H(2)-dependent quinone reductase family.</text>
</comment>
<proteinExistence type="inferred from homology"/>
<evidence type="ECO:0000313" key="3">
    <source>
        <dbReference type="EMBL" id="GIG08804.1"/>
    </source>
</evidence>
<dbReference type="GO" id="GO:0016491">
    <property type="term" value="F:oxidoreductase activity"/>
    <property type="evidence" value="ECO:0007669"/>
    <property type="project" value="InterPro"/>
</dbReference>
<dbReference type="Gene3D" id="2.30.110.10">
    <property type="entry name" value="Electron Transport, Fmn-binding Protein, Chain A"/>
    <property type="match status" value="1"/>
</dbReference>
<dbReference type="GO" id="GO:0005886">
    <property type="term" value="C:plasma membrane"/>
    <property type="evidence" value="ECO:0007669"/>
    <property type="project" value="TreeGrafter"/>
</dbReference>
<organism evidence="3 4">
    <name type="scientific">Catellatospora coxensis</name>
    <dbReference type="NCBI Taxonomy" id="310354"/>
    <lineage>
        <taxon>Bacteria</taxon>
        <taxon>Bacillati</taxon>
        <taxon>Actinomycetota</taxon>
        <taxon>Actinomycetes</taxon>
        <taxon>Micromonosporales</taxon>
        <taxon>Micromonosporaceae</taxon>
        <taxon>Catellatospora</taxon>
    </lineage>
</organism>
<dbReference type="Pfam" id="PF04075">
    <property type="entry name" value="F420H2_quin_red"/>
    <property type="match status" value="1"/>
</dbReference>
<dbReference type="GO" id="GO:0070967">
    <property type="term" value="F:coenzyme F420 binding"/>
    <property type="evidence" value="ECO:0007669"/>
    <property type="project" value="TreeGrafter"/>
</dbReference>
<dbReference type="RefSeq" id="WP_203695125.1">
    <property type="nucleotide sequence ID" value="NZ_BAAALC010000020.1"/>
</dbReference>
<dbReference type="Proteomes" id="UP000630887">
    <property type="component" value="Unassembled WGS sequence"/>
</dbReference>
<accession>A0A8J3L079</accession>
<dbReference type="InterPro" id="IPR012349">
    <property type="entry name" value="Split_barrel_FMN-bd"/>
</dbReference>
<evidence type="ECO:0000313" key="4">
    <source>
        <dbReference type="Proteomes" id="UP000630887"/>
    </source>
</evidence>